<keyword evidence="2" id="KW-0560">Oxidoreductase</keyword>
<dbReference type="AlphaFoldDB" id="A0A2V1D9V2"/>
<accession>A0A2V1D9V2</accession>
<evidence type="ECO:0000313" key="3">
    <source>
        <dbReference type="EMBL" id="PVH94821.1"/>
    </source>
</evidence>
<dbReference type="PRINTS" id="PR00081">
    <property type="entry name" value="GDHRDH"/>
</dbReference>
<dbReference type="OrthoDB" id="191139at2759"/>
<reference evidence="3 4" key="1">
    <citation type="journal article" date="2018" name="Sci. Rep.">
        <title>Comparative genomics provides insights into the lifestyle and reveals functional heterogeneity of dark septate endophytic fungi.</title>
        <authorList>
            <person name="Knapp D.G."/>
            <person name="Nemeth J.B."/>
            <person name="Barry K."/>
            <person name="Hainaut M."/>
            <person name="Henrissat B."/>
            <person name="Johnson J."/>
            <person name="Kuo A."/>
            <person name="Lim J.H.P."/>
            <person name="Lipzen A."/>
            <person name="Nolan M."/>
            <person name="Ohm R.A."/>
            <person name="Tamas L."/>
            <person name="Grigoriev I.V."/>
            <person name="Spatafora J.W."/>
            <person name="Nagy L.G."/>
            <person name="Kovacs G.M."/>
        </authorList>
    </citation>
    <scope>NUCLEOTIDE SEQUENCE [LARGE SCALE GENOMIC DNA]</scope>
    <source>
        <strain evidence="3 4">DSE2036</strain>
    </source>
</reference>
<sequence>MSTSTPLPTFTAETTSEQVCESLSPQISNKTILITGVSPNGLGLTTALALSTHSPRLLILAGRSPTALSTSLDTIKSQAPSCPVRTLQLDLSSFAKVREAAAEVREWEEVKQHGIDVLINNAGIMSVPWGKTADGIETQFAVNHLGPWLFTNLVMEAVKKARGRVVFLASLGHVYGGVRWEDVNFEDGKAYDPDTAYGQSKTANILTAIALSQSPSLNAAGVSAFSVHPGLVLTNLSSHIPMQVFKDKGFVDDEGKLLVPSKTHSQGAATTLVAAFDPRIVERNGAYLSDCSVEHEGPWVEHAKGKENAEKLWALSEELVGEKFEI</sequence>
<dbReference type="Gene3D" id="3.40.50.720">
    <property type="entry name" value="NAD(P)-binding Rossmann-like Domain"/>
    <property type="match status" value="1"/>
</dbReference>
<comment type="similarity">
    <text evidence="1">Belongs to the short-chain dehydrogenases/reductases (SDR) family.</text>
</comment>
<dbReference type="PANTHER" id="PTHR24320:SF283">
    <property type="entry name" value="RETINOL DEHYDROGENASE 11"/>
    <property type="match status" value="1"/>
</dbReference>
<name>A0A2V1D9V2_9PLEO</name>
<dbReference type="SUPFAM" id="SSF51735">
    <property type="entry name" value="NAD(P)-binding Rossmann-fold domains"/>
    <property type="match status" value="1"/>
</dbReference>
<evidence type="ECO:0000256" key="1">
    <source>
        <dbReference type="ARBA" id="ARBA00006484"/>
    </source>
</evidence>
<protein>
    <submittedName>
        <fullName evidence="3">NAD(P)-binding protein</fullName>
    </submittedName>
</protein>
<dbReference type="InterPro" id="IPR036291">
    <property type="entry name" value="NAD(P)-bd_dom_sf"/>
</dbReference>
<keyword evidence="4" id="KW-1185">Reference proteome</keyword>
<dbReference type="PANTHER" id="PTHR24320">
    <property type="entry name" value="RETINOL DEHYDROGENASE"/>
    <property type="match status" value="1"/>
</dbReference>
<evidence type="ECO:0000313" key="4">
    <source>
        <dbReference type="Proteomes" id="UP000244855"/>
    </source>
</evidence>
<dbReference type="Pfam" id="PF00106">
    <property type="entry name" value="adh_short"/>
    <property type="match status" value="1"/>
</dbReference>
<dbReference type="GO" id="GO:0016491">
    <property type="term" value="F:oxidoreductase activity"/>
    <property type="evidence" value="ECO:0007669"/>
    <property type="project" value="UniProtKB-KW"/>
</dbReference>
<dbReference type="STRING" id="97972.A0A2V1D9V2"/>
<proteinExistence type="inferred from homology"/>
<dbReference type="EMBL" id="KZ805519">
    <property type="protein sequence ID" value="PVH94821.1"/>
    <property type="molecule type" value="Genomic_DNA"/>
</dbReference>
<dbReference type="Proteomes" id="UP000244855">
    <property type="component" value="Unassembled WGS sequence"/>
</dbReference>
<dbReference type="InterPro" id="IPR002347">
    <property type="entry name" value="SDR_fam"/>
</dbReference>
<organism evidence="3 4">
    <name type="scientific">Periconia macrospinosa</name>
    <dbReference type="NCBI Taxonomy" id="97972"/>
    <lineage>
        <taxon>Eukaryota</taxon>
        <taxon>Fungi</taxon>
        <taxon>Dikarya</taxon>
        <taxon>Ascomycota</taxon>
        <taxon>Pezizomycotina</taxon>
        <taxon>Dothideomycetes</taxon>
        <taxon>Pleosporomycetidae</taxon>
        <taxon>Pleosporales</taxon>
        <taxon>Massarineae</taxon>
        <taxon>Periconiaceae</taxon>
        <taxon>Periconia</taxon>
    </lineage>
</organism>
<gene>
    <name evidence="3" type="ORF">DM02DRAFT_601827</name>
</gene>
<evidence type="ECO:0000256" key="2">
    <source>
        <dbReference type="ARBA" id="ARBA00023002"/>
    </source>
</evidence>